<evidence type="ECO:0000313" key="1">
    <source>
        <dbReference type="EMBL" id="JAH47548.1"/>
    </source>
</evidence>
<organism evidence="1">
    <name type="scientific">Anguilla anguilla</name>
    <name type="common">European freshwater eel</name>
    <name type="synonym">Muraena anguilla</name>
    <dbReference type="NCBI Taxonomy" id="7936"/>
    <lineage>
        <taxon>Eukaryota</taxon>
        <taxon>Metazoa</taxon>
        <taxon>Chordata</taxon>
        <taxon>Craniata</taxon>
        <taxon>Vertebrata</taxon>
        <taxon>Euteleostomi</taxon>
        <taxon>Actinopterygii</taxon>
        <taxon>Neopterygii</taxon>
        <taxon>Teleostei</taxon>
        <taxon>Anguilliformes</taxon>
        <taxon>Anguillidae</taxon>
        <taxon>Anguilla</taxon>
    </lineage>
</organism>
<accession>A0A0E9T4H3</accession>
<reference evidence="1" key="1">
    <citation type="submission" date="2014-11" db="EMBL/GenBank/DDBJ databases">
        <authorList>
            <person name="Amaro Gonzalez C."/>
        </authorList>
    </citation>
    <scope>NUCLEOTIDE SEQUENCE</scope>
</reference>
<name>A0A0E9T4H3_ANGAN</name>
<protein>
    <submittedName>
        <fullName evidence="1">Uncharacterized protein</fullName>
    </submittedName>
</protein>
<dbReference type="EMBL" id="GBXM01061029">
    <property type="protein sequence ID" value="JAH47548.1"/>
    <property type="molecule type" value="Transcribed_RNA"/>
</dbReference>
<proteinExistence type="predicted"/>
<reference evidence="1" key="2">
    <citation type="journal article" date="2015" name="Fish Shellfish Immunol.">
        <title>Early steps in the European eel (Anguilla anguilla)-Vibrio vulnificus interaction in the gills: Role of the RtxA13 toxin.</title>
        <authorList>
            <person name="Callol A."/>
            <person name="Pajuelo D."/>
            <person name="Ebbesson L."/>
            <person name="Teles M."/>
            <person name="MacKenzie S."/>
            <person name="Amaro C."/>
        </authorList>
    </citation>
    <scope>NUCLEOTIDE SEQUENCE</scope>
</reference>
<sequence>MLMLPMVSCSCCPNHCCCPCFHLVWAPVLPAFISVHVFCNNLGWLWVDSI</sequence>
<dbReference type="AlphaFoldDB" id="A0A0E9T4H3"/>